<gene>
    <name evidence="1" type="ORF">N1032_26715</name>
</gene>
<accession>A0ABT2HBL8</accession>
<dbReference type="EMBL" id="JANLCJ010000605">
    <property type="protein sequence ID" value="MCS5737328.1"/>
    <property type="molecule type" value="Genomic_DNA"/>
</dbReference>
<feature type="non-terminal residue" evidence="1">
    <location>
        <position position="167"/>
    </location>
</feature>
<comment type="caution">
    <text evidence="1">The sequence shown here is derived from an EMBL/GenBank/DDBJ whole genome shotgun (WGS) entry which is preliminary data.</text>
</comment>
<evidence type="ECO:0000313" key="1">
    <source>
        <dbReference type="EMBL" id="MCS5737328.1"/>
    </source>
</evidence>
<organism evidence="1 2">
    <name type="scientific">Herbiconiux daphne</name>
    <dbReference type="NCBI Taxonomy" id="2970914"/>
    <lineage>
        <taxon>Bacteria</taxon>
        <taxon>Bacillati</taxon>
        <taxon>Actinomycetota</taxon>
        <taxon>Actinomycetes</taxon>
        <taxon>Micrococcales</taxon>
        <taxon>Microbacteriaceae</taxon>
        <taxon>Herbiconiux</taxon>
    </lineage>
</organism>
<reference evidence="1" key="1">
    <citation type="submission" date="2022-08" db="EMBL/GenBank/DDBJ databases">
        <authorList>
            <person name="Deng Y."/>
            <person name="Han X.-F."/>
            <person name="Zhang Y.-Q."/>
        </authorList>
    </citation>
    <scope>NUCLEOTIDE SEQUENCE</scope>
    <source>
        <strain evidence="1">CPCC 203386</strain>
    </source>
</reference>
<evidence type="ECO:0000313" key="2">
    <source>
        <dbReference type="Proteomes" id="UP001165586"/>
    </source>
</evidence>
<keyword evidence="2" id="KW-1185">Reference proteome</keyword>
<sequence length="167" mass="19068">MVKAIRSTIQKEILRVEAPAEITRLANSTISINEALRTGRISKAEATRLVRDQIKRQRIRLAKANAKKRAGQYARPVRVLTKDQIMQSKQIRYYKGLNEIKNTRLSVESVENVASRKLRSQFQYQVNTAKNRNPITKFINWFGTEKGSKLTQRIQLGSATVSAREAV</sequence>
<name>A0ABT2HBL8_9MICO</name>
<protein>
    <submittedName>
        <fullName evidence="1">Uncharacterized protein</fullName>
    </submittedName>
</protein>
<proteinExistence type="predicted"/>
<dbReference type="Proteomes" id="UP001165586">
    <property type="component" value="Unassembled WGS sequence"/>
</dbReference>
<dbReference type="RefSeq" id="WP_259543689.1">
    <property type="nucleotide sequence ID" value="NZ_JANLCJ010000605.1"/>
</dbReference>